<dbReference type="AlphaFoldDB" id="A0A4R3KQD4"/>
<reference evidence="2 3" key="1">
    <citation type="submission" date="2019-03" db="EMBL/GenBank/DDBJ databases">
        <title>Genomic Encyclopedia of Type Strains, Phase IV (KMG-IV): sequencing the most valuable type-strain genomes for metagenomic binning, comparative biology and taxonomic classification.</title>
        <authorList>
            <person name="Goeker M."/>
        </authorList>
    </citation>
    <scope>NUCLEOTIDE SEQUENCE [LARGE SCALE GENOMIC DNA]</scope>
    <source>
        <strain evidence="2 3">DSM 21100</strain>
    </source>
</reference>
<feature type="region of interest" description="Disordered" evidence="1">
    <location>
        <begin position="434"/>
        <end position="453"/>
    </location>
</feature>
<dbReference type="EMBL" id="SMAD01000007">
    <property type="protein sequence ID" value="TCS86507.1"/>
    <property type="molecule type" value="Genomic_DNA"/>
</dbReference>
<proteinExistence type="predicted"/>
<protein>
    <submittedName>
        <fullName evidence="2">Uncharacterized protein</fullName>
    </submittedName>
</protein>
<keyword evidence="3" id="KW-1185">Reference proteome</keyword>
<gene>
    <name evidence="2" type="ORF">EDD80_10740</name>
</gene>
<accession>A0A4R3KQD4</accession>
<dbReference type="SUPFAM" id="SSF49344">
    <property type="entry name" value="CBD9-like"/>
    <property type="match status" value="1"/>
</dbReference>
<dbReference type="Proteomes" id="UP000295807">
    <property type="component" value="Unassembled WGS sequence"/>
</dbReference>
<evidence type="ECO:0000313" key="2">
    <source>
        <dbReference type="EMBL" id="TCS86507.1"/>
    </source>
</evidence>
<evidence type="ECO:0000313" key="3">
    <source>
        <dbReference type="Proteomes" id="UP000295807"/>
    </source>
</evidence>
<dbReference type="Gene3D" id="2.60.40.1190">
    <property type="match status" value="1"/>
</dbReference>
<organism evidence="2 3">
    <name type="scientific">Anseongella ginsenosidimutans</name>
    <dbReference type="NCBI Taxonomy" id="496056"/>
    <lineage>
        <taxon>Bacteria</taxon>
        <taxon>Pseudomonadati</taxon>
        <taxon>Bacteroidota</taxon>
        <taxon>Sphingobacteriia</taxon>
        <taxon>Sphingobacteriales</taxon>
        <taxon>Sphingobacteriaceae</taxon>
        <taxon>Anseongella</taxon>
    </lineage>
</organism>
<evidence type="ECO:0000256" key="1">
    <source>
        <dbReference type="SAM" id="MobiDB-lite"/>
    </source>
</evidence>
<sequence>MFAAVGVVFLLLTVFSGDLWAQRDGANYGNGLPATDALGRELPDVEEVGPARKDKFIGLFYWTWHTRLSENSDAPYNVSEILAKKPEAINDYNDPIWPSPKQAGSFFWDEPLFGYYLDTDRWVLYKHAEMLAAAGVDMIMFDCTNGDLTWPESYEALCEVFTEARKNGIKTPKIAFMLAFGPSEGSLQAMKDIYTNLYQPERYKDLWFYWKGKPLIMAYPETLTDVPGDEKETGLRREMRNFFTFRPGQPVYNKGPQRPDHWGWLEISPQHGFVKKPDGSFEQVTVGVSQNWSAERGLTAMNAPGSFGRSYTNANGHSDKPEAVNYGLNFQEQWERALEIDPELVFITGWNEWIAGRYEEWQQQHNAFPDQYNQEHSRDIEPMKGGHGDNYYYQMVANIRRFKGMPPEPEVSPSLKVSVDGKFDEWQQVTPGFKAHTGNTLHRDSPGWKGKHYTNTTGRNDIVLTKVARDKRNIYFYVETADDLSPAGQPGWMRLFIDTDRDKKTGWEGYDYVVNRVSPGKKAVVEKSKEGWNWEKAGEISYAVKGRQLEIAIPRSLLGQRGHVDLEFKWSDNMQEEGNITDFLLNGDVAPMGRFNYHYHAD</sequence>
<name>A0A4R3KQD4_9SPHI</name>
<dbReference type="Gene3D" id="3.20.20.80">
    <property type="entry name" value="Glycosidases"/>
    <property type="match status" value="1"/>
</dbReference>
<comment type="caution">
    <text evidence="2">The sequence shown here is derived from an EMBL/GenBank/DDBJ whole genome shotgun (WGS) entry which is preliminary data.</text>
</comment>